<proteinExistence type="predicted"/>
<evidence type="ECO:0000256" key="1">
    <source>
        <dbReference type="SAM" id="MobiDB-lite"/>
    </source>
</evidence>
<dbReference type="EMBL" id="CAWYQH010000057">
    <property type="protein sequence ID" value="CAK8678576.1"/>
    <property type="molecule type" value="Genomic_DNA"/>
</dbReference>
<protein>
    <submittedName>
        <fullName evidence="2">Uncharacterized protein</fullName>
    </submittedName>
</protein>
<organism evidence="2 3">
    <name type="scientific">Clavelina lepadiformis</name>
    <name type="common">Light-bulb sea squirt</name>
    <name type="synonym">Ascidia lepadiformis</name>
    <dbReference type="NCBI Taxonomy" id="159417"/>
    <lineage>
        <taxon>Eukaryota</taxon>
        <taxon>Metazoa</taxon>
        <taxon>Chordata</taxon>
        <taxon>Tunicata</taxon>
        <taxon>Ascidiacea</taxon>
        <taxon>Aplousobranchia</taxon>
        <taxon>Clavelinidae</taxon>
        <taxon>Clavelina</taxon>
    </lineage>
</organism>
<feature type="compositionally biased region" description="Basic and acidic residues" evidence="1">
    <location>
        <begin position="103"/>
        <end position="120"/>
    </location>
</feature>
<reference evidence="2 3" key="1">
    <citation type="submission" date="2024-02" db="EMBL/GenBank/DDBJ databases">
        <authorList>
            <person name="Daric V."/>
            <person name="Darras S."/>
        </authorList>
    </citation>
    <scope>NUCLEOTIDE SEQUENCE [LARGE SCALE GENOMIC DNA]</scope>
</reference>
<sequence length="126" mass="14351">MSLHSSLPRYLHSLTNVYAGCVRWSASLHGGYDILNIPVYANLFYLKPLTLFCKDKIANKVLSLENRTIEHQIGHQLSNLLGIQIDNRTPHATSPSIYYDSNAHPEKNQKEATNENEVKTQHHCRP</sequence>
<comment type="caution">
    <text evidence="2">The sequence shown here is derived from an EMBL/GenBank/DDBJ whole genome shotgun (WGS) entry which is preliminary data.</text>
</comment>
<evidence type="ECO:0000313" key="2">
    <source>
        <dbReference type="EMBL" id="CAK8678576.1"/>
    </source>
</evidence>
<gene>
    <name evidence="2" type="ORF">CVLEPA_LOCUS8495</name>
</gene>
<evidence type="ECO:0000313" key="3">
    <source>
        <dbReference type="Proteomes" id="UP001642483"/>
    </source>
</evidence>
<feature type="region of interest" description="Disordered" evidence="1">
    <location>
        <begin position="92"/>
        <end position="126"/>
    </location>
</feature>
<keyword evidence="3" id="KW-1185">Reference proteome</keyword>
<accession>A0ABP0FIM5</accession>
<dbReference type="Proteomes" id="UP001642483">
    <property type="component" value="Unassembled WGS sequence"/>
</dbReference>
<name>A0ABP0FIM5_CLALP</name>